<protein>
    <recommendedName>
        <fullName evidence="3">Glycosyl transferase family 1 domain-containing protein</fullName>
    </recommendedName>
</protein>
<evidence type="ECO:0000313" key="4">
    <source>
        <dbReference type="EMBL" id="GIJ09567.1"/>
    </source>
</evidence>
<accession>A0ABQ4HVB3</accession>
<reference evidence="4 5" key="1">
    <citation type="submission" date="2021-01" db="EMBL/GenBank/DDBJ databases">
        <title>Whole genome shotgun sequence of Verrucosispora andamanensis NBRC 109075.</title>
        <authorList>
            <person name="Komaki H."/>
            <person name="Tamura T."/>
        </authorList>
    </citation>
    <scope>NUCLEOTIDE SEQUENCE [LARGE SCALE GENOMIC DNA]</scope>
    <source>
        <strain evidence="4 5">NBRC 109075</strain>
    </source>
</reference>
<dbReference type="Proteomes" id="UP000647017">
    <property type="component" value="Unassembled WGS sequence"/>
</dbReference>
<dbReference type="Gene3D" id="3.40.50.2000">
    <property type="entry name" value="Glycogen Phosphorylase B"/>
    <property type="match status" value="2"/>
</dbReference>
<gene>
    <name evidence="4" type="ORF">Van01_27810</name>
</gene>
<keyword evidence="5" id="KW-1185">Reference proteome</keyword>
<proteinExistence type="predicted"/>
<comment type="caution">
    <text evidence="4">The sequence shown here is derived from an EMBL/GenBank/DDBJ whole genome shotgun (WGS) entry which is preliminary data.</text>
</comment>
<feature type="domain" description="Glycosyl transferase family 1" evidence="3">
    <location>
        <begin position="223"/>
        <end position="368"/>
    </location>
</feature>
<dbReference type="PANTHER" id="PTHR12526:SF637">
    <property type="entry name" value="GLYCOSYLTRANSFERASE EPSF-RELATED"/>
    <property type="match status" value="1"/>
</dbReference>
<organism evidence="4 5">
    <name type="scientific">Micromonospora andamanensis</name>
    <dbReference type="NCBI Taxonomy" id="1287068"/>
    <lineage>
        <taxon>Bacteria</taxon>
        <taxon>Bacillati</taxon>
        <taxon>Actinomycetota</taxon>
        <taxon>Actinomycetes</taxon>
        <taxon>Micromonosporales</taxon>
        <taxon>Micromonosporaceae</taxon>
        <taxon>Micromonospora</taxon>
    </lineage>
</organism>
<feature type="transmembrane region" description="Helical" evidence="2">
    <location>
        <begin position="115"/>
        <end position="138"/>
    </location>
</feature>
<keyword evidence="2" id="KW-1133">Transmembrane helix</keyword>
<evidence type="ECO:0000256" key="1">
    <source>
        <dbReference type="ARBA" id="ARBA00022679"/>
    </source>
</evidence>
<evidence type="ECO:0000259" key="3">
    <source>
        <dbReference type="Pfam" id="PF00534"/>
    </source>
</evidence>
<dbReference type="EMBL" id="BOOZ01000014">
    <property type="protein sequence ID" value="GIJ09567.1"/>
    <property type="molecule type" value="Genomic_DNA"/>
</dbReference>
<dbReference type="Pfam" id="PF00534">
    <property type="entry name" value="Glycos_transf_1"/>
    <property type="match status" value="1"/>
</dbReference>
<dbReference type="PANTHER" id="PTHR12526">
    <property type="entry name" value="GLYCOSYLTRANSFERASE"/>
    <property type="match status" value="1"/>
</dbReference>
<evidence type="ECO:0000256" key="2">
    <source>
        <dbReference type="SAM" id="Phobius"/>
    </source>
</evidence>
<keyword evidence="2" id="KW-0812">Transmembrane</keyword>
<dbReference type="SUPFAM" id="SSF53756">
    <property type="entry name" value="UDP-Glycosyltransferase/glycogen phosphorylase"/>
    <property type="match status" value="1"/>
</dbReference>
<name>A0ABQ4HVB3_9ACTN</name>
<evidence type="ECO:0000313" key="5">
    <source>
        <dbReference type="Proteomes" id="UP000647017"/>
    </source>
</evidence>
<keyword evidence="2" id="KW-0472">Membrane</keyword>
<dbReference type="InterPro" id="IPR001296">
    <property type="entry name" value="Glyco_trans_1"/>
</dbReference>
<sequence length="403" mass="44951">MELSRRSRSGAKVPSARSSQRGAYRVLATCMVFEPGYRGGGPVRSLAAVLDTLPDGVELTLVTRDRDLGATTPYPDLSSRWVQRNEQASVFYLSTRSPQSWRRLRQQLRSTTFDLLYVNSLWSTFSLLPILLSAVGLLRVRRVLIAPRGELSPGALRLKSLKKRLFLTVWRPVLRRLDVCWQACSTLEREDVLRTFPAAEVLLSGNGASLPRIPMQAAARNAPGSALRLVFISRISPMKNLLMALSALSEVTEPVSFDIYGPVEDRDYWHRCRGLIDAMPANVEVRYLGELTPDQVRPTFNGYDAFLLPTLGENFGHVIMESLAASCPVVCSDRTPWSELIESGGGIVVRPLAQEELTAELDRLARTSPEARFQARRLAGEAFLKWRRSLSDVHVLELARSSS</sequence>
<keyword evidence="1" id="KW-0808">Transferase</keyword>